<gene>
    <name evidence="1" type="ORF">HfxHF1_320</name>
</gene>
<reference evidence="1 2" key="1">
    <citation type="journal article" date="2004" name="J. Bacteriol.">
        <title>Haloviruses HF1 and HF2: evidence for a recent and large recombination event.</title>
        <authorList>
            <person name="Tang S.L."/>
            <person name="Nuttall S."/>
            <person name="Dyall-Smith M."/>
        </authorList>
    </citation>
    <scope>NUCLEOTIDE SEQUENCE [LARGE SCALE GENOMIC DNA]</scope>
</reference>
<organism evidence="1 2">
    <name type="scientific">Halophage HF1</name>
    <dbReference type="NCBI Taxonomy" id="2847106"/>
    <lineage>
        <taxon>Viruses</taxon>
        <taxon>Duplodnaviria</taxon>
        <taxon>Heunggongvirae</taxon>
        <taxon>Uroviricota</taxon>
        <taxon>Caudoviricetes</taxon>
        <taxon>Thumleimavirales</taxon>
        <taxon>Hafunaviridae</taxon>
        <taxon>Haloferacalesvirus</taxon>
        <taxon>Haloferacalesvirus moolapense</taxon>
        <taxon>Haloferacalesvirus HF1</taxon>
    </lineage>
</organism>
<protein>
    <submittedName>
        <fullName evidence="1">Uncharacterized protein</fullName>
    </submittedName>
</protein>
<dbReference type="GeneID" id="1733828"/>
<dbReference type="Proteomes" id="UP000001309">
    <property type="component" value="Segment"/>
</dbReference>
<dbReference type="KEGG" id="vg:1733828"/>
<sequence length="54" mass="6028">MSVGLPQETKDVLMDILQRAASQDRTVIEFQTNDGELHAMDITDHVAALEDDNE</sequence>
<dbReference type="EMBL" id="AY190604">
    <property type="protein sequence ID" value="AAO61343.1"/>
    <property type="molecule type" value="Genomic_DNA"/>
</dbReference>
<dbReference type="RefSeq" id="NP_861632.1">
    <property type="nucleotide sequence ID" value="NC_004927.2"/>
</dbReference>
<keyword evidence="2" id="KW-1185">Reference proteome</keyword>
<proteinExistence type="predicted"/>
<evidence type="ECO:0000313" key="2">
    <source>
        <dbReference type="Proteomes" id="UP000001309"/>
    </source>
</evidence>
<accession>Q7TDJ8</accession>
<evidence type="ECO:0000313" key="1">
    <source>
        <dbReference type="EMBL" id="AAO61343.1"/>
    </source>
</evidence>
<name>Q7TDJ8_9CAUD</name>